<sequence length="272" mass="30947">MSVPTQNVILFGSTGCGKSSIVNMLLDPYQTQAETSSSAKGCTFRSEPYDVLISDVWYRIFDTAGLDEGSEGAIMSSDALVNLYKLLDELPDGISLLAFVMRGPRITKQAQKNVSIFYEGVCEKSVPIVIIVTGMEDEEPMDAWWMRNERHFQDANMCFDGHACITATRGKETFRGYKNEVEYEESRDLVRDLVREHCRAHGWKQASMADWIPDVYIEKIDVFLDCRRKSHGLDEFSTGFSVNSAPSLPMPIIKTFTMCFCAFRRWKKLCKY</sequence>
<comment type="caution">
    <text evidence="2">The sequence shown here is derived from an EMBL/GenBank/DDBJ whole genome shotgun (WGS) entry which is preliminary data.</text>
</comment>
<dbReference type="CDD" id="cd00882">
    <property type="entry name" value="Ras_like_GTPase"/>
    <property type="match status" value="1"/>
</dbReference>
<proteinExistence type="predicted"/>
<evidence type="ECO:0000313" key="3">
    <source>
        <dbReference type="Proteomes" id="UP001498398"/>
    </source>
</evidence>
<dbReference type="InterPro" id="IPR006073">
    <property type="entry name" value="GTP-bd"/>
</dbReference>
<dbReference type="InterPro" id="IPR027417">
    <property type="entry name" value="P-loop_NTPase"/>
</dbReference>
<protein>
    <recommendedName>
        <fullName evidence="1">G domain-containing protein</fullName>
    </recommendedName>
</protein>
<feature type="domain" description="G" evidence="1">
    <location>
        <begin position="8"/>
        <end position="109"/>
    </location>
</feature>
<dbReference type="SUPFAM" id="SSF52540">
    <property type="entry name" value="P-loop containing nucleoside triphosphate hydrolases"/>
    <property type="match status" value="1"/>
</dbReference>
<keyword evidence="3" id="KW-1185">Reference proteome</keyword>
<dbReference type="Proteomes" id="UP001498398">
    <property type="component" value="Unassembled WGS sequence"/>
</dbReference>
<accession>A0ABR1K3B8</accession>
<dbReference type="Pfam" id="PF01926">
    <property type="entry name" value="MMR_HSR1"/>
    <property type="match status" value="1"/>
</dbReference>
<dbReference type="EMBL" id="JBANRG010000001">
    <property type="protein sequence ID" value="KAK7472063.1"/>
    <property type="molecule type" value="Genomic_DNA"/>
</dbReference>
<name>A0ABR1K3B8_9AGAR</name>
<evidence type="ECO:0000259" key="1">
    <source>
        <dbReference type="Pfam" id="PF01926"/>
    </source>
</evidence>
<reference evidence="2 3" key="1">
    <citation type="submission" date="2024-01" db="EMBL/GenBank/DDBJ databases">
        <title>A draft genome for the cacao thread blight pathogen Marasmiellus scandens.</title>
        <authorList>
            <person name="Baruah I.K."/>
            <person name="Leung J."/>
            <person name="Bukari Y."/>
            <person name="Amoako-Attah I."/>
            <person name="Meinhardt L.W."/>
            <person name="Bailey B.A."/>
            <person name="Cohen S.P."/>
        </authorList>
    </citation>
    <scope>NUCLEOTIDE SEQUENCE [LARGE SCALE GENOMIC DNA]</scope>
    <source>
        <strain evidence="2 3">GH-19</strain>
    </source>
</reference>
<evidence type="ECO:0000313" key="2">
    <source>
        <dbReference type="EMBL" id="KAK7472063.1"/>
    </source>
</evidence>
<organism evidence="2 3">
    <name type="scientific">Marasmiellus scandens</name>
    <dbReference type="NCBI Taxonomy" id="2682957"/>
    <lineage>
        <taxon>Eukaryota</taxon>
        <taxon>Fungi</taxon>
        <taxon>Dikarya</taxon>
        <taxon>Basidiomycota</taxon>
        <taxon>Agaricomycotina</taxon>
        <taxon>Agaricomycetes</taxon>
        <taxon>Agaricomycetidae</taxon>
        <taxon>Agaricales</taxon>
        <taxon>Marasmiineae</taxon>
        <taxon>Omphalotaceae</taxon>
        <taxon>Marasmiellus</taxon>
    </lineage>
</organism>
<dbReference type="Gene3D" id="3.40.50.300">
    <property type="entry name" value="P-loop containing nucleotide triphosphate hydrolases"/>
    <property type="match status" value="1"/>
</dbReference>
<gene>
    <name evidence="2" type="ORF">VKT23_000177</name>
</gene>